<dbReference type="GO" id="GO:0016853">
    <property type="term" value="F:isomerase activity"/>
    <property type="evidence" value="ECO:0007669"/>
    <property type="project" value="UniProtKB-KW"/>
</dbReference>
<evidence type="ECO:0000313" key="2">
    <source>
        <dbReference type="EMBL" id="SFB07321.1"/>
    </source>
</evidence>
<gene>
    <name evidence="2" type="ORF">SAMN05216266_104184</name>
</gene>
<dbReference type="AlphaFoldDB" id="A0A1I0Y1Y4"/>
<evidence type="ECO:0000259" key="1">
    <source>
        <dbReference type="Pfam" id="PF11716"/>
    </source>
</evidence>
<name>A0A1I0Y1Y4_9PSEU</name>
<dbReference type="InterPro" id="IPR024344">
    <property type="entry name" value="MDMPI_metal-binding"/>
</dbReference>
<reference evidence="3" key="1">
    <citation type="submission" date="2016-10" db="EMBL/GenBank/DDBJ databases">
        <authorList>
            <person name="Varghese N."/>
            <person name="Submissions S."/>
        </authorList>
    </citation>
    <scope>NUCLEOTIDE SEQUENCE [LARGE SCALE GENOMIC DNA]</scope>
    <source>
        <strain evidence="3">CGMCC 4.3568</strain>
    </source>
</reference>
<keyword evidence="3" id="KW-1185">Reference proteome</keyword>
<dbReference type="SUPFAM" id="SSF109854">
    <property type="entry name" value="DinB/YfiT-like putative metalloenzymes"/>
    <property type="match status" value="1"/>
</dbReference>
<evidence type="ECO:0000313" key="3">
    <source>
        <dbReference type="Proteomes" id="UP000243799"/>
    </source>
</evidence>
<dbReference type="EMBL" id="FOKG01000004">
    <property type="protein sequence ID" value="SFB07321.1"/>
    <property type="molecule type" value="Genomic_DNA"/>
</dbReference>
<accession>A0A1I0Y1Y4</accession>
<dbReference type="Proteomes" id="UP000243799">
    <property type="component" value="Unassembled WGS sequence"/>
</dbReference>
<sequence>MVDFAPVAGQLRVLLNGTADNQLSAPTPCTEYTVGDLLDHLLALTYECRNAASPRRVADLFNTRFLPVRQAWSHEC</sequence>
<dbReference type="GO" id="GO:0046872">
    <property type="term" value="F:metal ion binding"/>
    <property type="evidence" value="ECO:0007669"/>
    <property type="project" value="InterPro"/>
</dbReference>
<protein>
    <submittedName>
        <fullName evidence="2">Mycothiol maleylpyruvate isomerase N-terminal domain-containing protein</fullName>
    </submittedName>
</protein>
<proteinExistence type="predicted"/>
<dbReference type="STRING" id="490629.SAMN05216266_104184"/>
<keyword evidence="2" id="KW-0413">Isomerase</keyword>
<dbReference type="OrthoDB" id="5185819at2"/>
<dbReference type="InterPro" id="IPR034660">
    <property type="entry name" value="DinB/YfiT-like"/>
</dbReference>
<dbReference type="Pfam" id="PF11716">
    <property type="entry name" value="MDMPI_N"/>
    <property type="match status" value="1"/>
</dbReference>
<keyword evidence="2" id="KW-0670">Pyruvate</keyword>
<organism evidence="2 3">
    <name type="scientific">Amycolatopsis marina</name>
    <dbReference type="NCBI Taxonomy" id="490629"/>
    <lineage>
        <taxon>Bacteria</taxon>
        <taxon>Bacillati</taxon>
        <taxon>Actinomycetota</taxon>
        <taxon>Actinomycetes</taxon>
        <taxon>Pseudonocardiales</taxon>
        <taxon>Pseudonocardiaceae</taxon>
        <taxon>Amycolatopsis</taxon>
    </lineage>
</organism>
<feature type="domain" description="Mycothiol-dependent maleylpyruvate isomerase metal-binding" evidence="1">
    <location>
        <begin position="6"/>
        <end position="53"/>
    </location>
</feature>
<dbReference type="RefSeq" id="WP_091671904.1">
    <property type="nucleotide sequence ID" value="NZ_FOKG01000004.1"/>
</dbReference>